<dbReference type="Proteomes" id="UP000030746">
    <property type="component" value="Unassembled WGS sequence"/>
</dbReference>
<dbReference type="KEGG" id="lgi:LOTGIDRAFT_75147"/>
<comment type="similarity">
    <text evidence="1 2">Belongs to the MINDY deubiquitinase family. FAM188 subfamily.</text>
</comment>
<evidence type="ECO:0000313" key="4">
    <source>
        <dbReference type="EMBL" id="ESO98944.1"/>
    </source>
</evidence>
<dbReference type="OrthoDB" id="10263628at2759"/>
<dbReference type="RefSeq" id="XP_009050323.1">
    <property type="nucleotide sequence ID" value="XM_009052075.1"/>
</dbReference>
<comment type="function">
    <text evidence="2">Hydrolase that can remove 'Lys-48'-linked conjugated ubiquitin from proteins.</text>
</comment>
<dbReference type="AlphaFoldDB" id="V4CAU7"/>
<evidence type="ECO:0000256" key="1">
    <source>
        <dbReference type="ARBA" id="ARBA00011074"/>
    </source>
</evidence>
<evidence type="ECO:0000256" key="2">
    <source>
        <dbReference type="RuleBase" id="RU367088"/>
    </source>
</evidence>
<sequence>QLHIFEFKTIEESKSFLKRNLNQFTKLNGCGCLLFLYSIILSRSVTRIKQDMDVDINKDVQLLNDYEGCTIPSINLLLTGKAVQYVHNGDIIYDKRGELLPKPLHGVQERSSIGMLYWNKKEEDKRTEVGSMLKTPKHPIWLTVINDQIGLIFSTNLDLISDWRVEHRFMLYYYTGLLSQNQQTVLSIGNRNHRRPKTARLAQREDEKKIPPLEQCICTKWFGANINWNGT</sequence>
<dbReference type="EMBL" id="KB201205">
    <property type="protein sequence ID" value="ESO98944.1"/>
    <property type="molecule type" value="Genomic_DNA"/>
</dbReference>
<keyword evidence="5" id="KW-1185">Reference proteome</keyword>
<keyword evidence="2" id="KW-0645">Protease</keyword>
<protein>
    <recommendedName>
        <fullName evidence="2">Ubiquitin carboxyl-terminal hydrolase MINDY</fullName>
        <ecNumber evidence="2">3.4.19.12</ecNumber>
    </recommendedName>
</protein>
<keyword evidence="2" id="KW-0788">Thiol protease</keyword>
<comment type="catalytic activity">
    <reaction evidence="2">
        <text>Thiol-dependent hydrolysis of ester, thioester, amide, peptide and isopeptide bonds formed by the C-terminal Gly of ubiquitin (a 76-residue protein attached to proteins as an intracellular targeting signal).</text>
        <dbReference type="EC" id="3.4.19.12"/>
    </reaction>
</comment>
<dbReference type="GO" id="GO:0004843">
    <property type="term" value="F:cysteine-type deubiquitinase activity"/>
    <property type="evidence" value="ECO:0007669"/>
    <property type="project" value="UniProtKB-UniRule"/>
</dbReference>
<keyword evidence="2" id="KW-0833">Ubl conjugation pathway</keyword>
<evidence type="ECO:0000259" key="3">
    <source>
        <dbReference type="SMART" id="SM01174"/>
    </source>
</evidence>
<dbReference type="GO" id="GO:1990380">
    <property type="term" value="F:K48-linked deubiquitinase activity"/>
    <property type="evidence" value="ECO:0007669"/>
    <property type="project" value="UniProtKB-UniRule"/>
</dbReference>
<dbReference type="OMA" id="CKTSHRE"/>
<dbReference type="CTD" id="20252172"/>
<dbReference type="GO" id="GO:0006508">
    <property type="term" value="P:proteolysis"/>
    <property type="evidence" value="ECO:0007669"/>
    <property type="project" value="UniProtKB-KW"/>
</dbReference>
<dbReference type="SMART" id="SM01174">
    <property type="entry name" value="DUF4205"/>
    <property type="match status" value="1"/>
</dbReference>
<dbReference type="HOGENOM" id="CLU_097409_0_0_1"/>
<dbReference type="InterPro" id="IPR039785">
    <property type="entry name" value="MINY3/4"/>
</dbReference>
<feature type="non-terminal residue" evidence="4">
    <location>
        <position position="1"/>
    </location>
</feature>
<accession>V4CAU7</accession>
<dbReference type="PANTHER" id="PTHR12473">
    <property type="entry name" value="UBIQUITIN CARBOXYL-TERMINAL HYDROLASE MINDY-4-RELATED"/>
    <property type="match status" value="1"/>
</dbReference>
<dbReference type="InterPro" id="IPR025257">
    <property type="entry name" value="MINDY-3/4_CD"/>
</dbReference>
<dbReference type="Pfam" id="PF13898">
    <property type="entry name" value="MINDY-3_4_CD"/>
    <property type="match status" value="1"/>
</dbReference>
<evidence type="ECO:0000313" key="5">
    <source>
        <dbReference type="Proteomes" id="UP000030746"/>
    </source>
</evidence>
<reference evidence="4 5" key="1">
    <citation type="journal article" date="2013" name="Nature">
        <title>Insights into bilaterian evolution from three spiralian genomes.</title>
        <authorList>
            <person name="Simakov O."/>
            <person name="Marletaz F."/>
            <person name="Cho S.J."/>
            <person name="Edsinger-Gonzales E."/>
            <person name="Havlak P."/>
            <person name="Hellsten U."/>
            <person name="Kuo D.H."/>
            <person name="Larsson T."/>
            <person name="Lv J."/>
            <person name="Arendt D."/>
            <person name="Savage R."/>
            <person name="Osoegawa K."/>
            <person name="de Jong P."/>
            <person name="Grimwood J."/>
            <person name="Chapman J.A."/>
            <person name="Shapiro H."/>
            <person name="Aerts A."/>
            <person name="Otillar R.P."/>
            <person name="Terry A.Y."/>
            <person name="Boore J.L."/>
            <person name="Grigoriev I.V."/>
            <person name="Lindberg D.R."/>
            <person name="Seaver E.C."/>
            <person name="Weisblat D.A."/>
            <person name="Putnam N.H."/>
            <person name="Rokhsar D.S."/>
        </authorList>
    </citation>
    <scope>NUCLEOTIDE SEQUENCE [LARGE SCALE GENOMIC DNA]</scope>
</reference>
<dbReference type="EC" id="3.4.19.12" evidence="2"/>
<dbReference type="GeneID" id="20252172"/>
<name>V4CAU7_LOTGI</name>
<organism evidence="4 5">
    <name type="scientific">Lottia gigantea</name>
    <name type="common">Giant owl limpet</name>
    <dbReference type="NCBI Taxonomy" id="225164"/>
    <lineage>
        <taxon>Eukaryota</taxon>
        <taxon>Metazoa</taxon>
        <taxon>Spiralia</taxon>
        <taxon>Lophotrochozoa</taxon>
        <taxon>Mollusca</taxon>
        <taxon>Gastropoda</taxon>
        <taxon>Patellogastropoda</taxon>
        <taxon>Lottioidea</taxon>
        <taxon>Lottiidae</taxon>
        <taxon>Lottia</taxon>
    </lineage>
</organism>
<gene>
    <name evidence="4" type="ORF">LOTGIDRAFT_75147</name>
</gene>
<feature type="domain" description="Deubiquitinating enzyme MINDY-3/4 conserved" evidence="3">
    <location>
        <begin position="1"/>
        <end position="230"/>
    </location>
</feature>
<dbReference type="PANTHER" id="PTHR12473:SF18">
    <property type="entry name" value="INACTIVE UBIQUITIN CARBOXYL-TERMINAL HYDROLASE MINDY-4B"/>
    <property type="match status" value="1"/>
</dbReference>
<proteinExistence type="inferred from homology"/>
<feature type="non-terminal residue" evidence="4">
    <location>
        <position position="231"/>
    </location>
</feature>
<keyword evidence="2" id="KW-0378">Hydrolase</keyword>
<dbReference type="GO" id="GO:0071108">
    <property type="term" value="P:protein K48-linked deubiquitination"/>
    <property type="evidence" value="ECO:0007669"/>
    <property type="project" value="InterPro"/>
</dbReference>